<evidence type="ECO:0000313" key="3">
    <source>
        <dbReference type="EMBL" id="RQH51433.1"/>
    </source>
</evidence>
<gene>
    <name evidence="3" type="ORF">D5R40_05560</name>
</gene>
<feature type="transmembrane region" description="Helical" evidence="2">
    <location>
        <begin position="33"/>
        <end position="51"/>
    </location>
</feature>
<dbReference type="Gene3D" id="3.30.70.60">
    <property type="match status" value="1"/>
</dbReference>
<keyword evidence="2" id="KW-0812">Transmembrane</keyword>
<proteinExistence type="predicted"/>
<keyword evidence="4" id="KW-1185">Reference proteome</keyword>
<reference evidence="3 4" key="1">
    <citation type="journal article" date="2018" name="ACS Chem. Biol.">
        <title>Ketoreductase domain dysfunction expands chemodiversity: malyngamide biosynthesis in the cyanobacterium Okeania hirsuta.</title>
        <authorList>
            <person name="Moss N.A."/>
            <person name="Leao T."/>
            <person name="Rankin M."/>
            <person name="McCullough T.M."/>
            <person name="Qu P."/>
            <person name="Korobeynikov A."/>
            <person name="Smith J.L."/>
            <person name="Gerwick L."/>
            <person name="Gerwick W.H."/>
        </authorList>
    </citation>
    <scope>NUCLEOTIDE SEQUENCE [LARGE SCALE GENOMIC DNA]</scope>
    <source>
        <strain evidence="3 4">PAB10Feb10-1</strain>
    </source>
</reference>
<sequence length="265" mass="30158">MVVANEWNPELEEQEGEVGGPKIFGISLKDPRFLGAVIGVVGLGAAGFLGYSHFKPAIEKSATLRTEIETAKNTIKEQKKQIKERPKAEAERAEAEKQREDVTSLFASEKTMKTLLYDMNKLIDQINTGISNEDRQAKMIKFEPVESKDGNYIVNDNSLGPLVNGKLKRREFKVEFEGTYAQTRAFMIALERMQTLLVVKNLKTKLQQGNQIIEVEWRQNRFIPVRQPESRLRTSFDMHALLALSKQESLAKPEPAKPEKQKKKR</sequence>
<dbReference type="RefSeq" id="WP_124154328.1">
    <property type="nucleotide sequence ID" value="NZ_CAWOLW010000101.1"/>
</dbReference>
<feature type="region of interest" description="Disordered" evidence="1">
    <location>
        <begin position="75"/>
        <end position="97"/>
    </location>
</feature>
<accession>A0A3N6PIC8</accession>
<protein>
    <submittedName>
        <fullName evidence="3">Pilus assembly protein PilO</fullName>
    </submittedName>
</protein>
<comment type="caution">
    <text evidence="3">The sequence shown here is derived from an EMBL/GenBank/DDBJ whole genome shotgun (WGS) entry which is preliminary data.</text>
</comment>
<dbReference type="OrthoDB" id="483469at2"/>
<evidence type="ECO:0000256" key="2">
    <source>
        <dbReference type="SAM" id="Phobius"/>
    </source>
</evidence>
<dbReference type="Proteomes" id="UP000269154">
    <property type="component" value="Unassembled WGS sequence"/>
</dbReference>
<keyword evidence="2" id="KW-1133">Transmembrane helix</keyword>
<dbReference type="InterPro" id="IPR014717">
    <property type="entry name" value="Transl_elong_EF1B/ribsomal_bS6"/>
</dbReference>
<keyword evidence="2" id="KW-0472">Membrane</keyword>
<name>A0A3N6PIC8_9CYAN</name>
<evidence type="ECO:0000256" key="1">
    <source>
        <dbReference type="SAM" id="MobiDB-lite"/>
    </source>
</evidence>
<dbReference type="AlphaFoldDB" id="A0A3N6PIC8"/>
<evidence type="ECO:0000313" key="4">
    <source>
        <dbReference type="Proteomes" id="UP000269154"/>
    </source>
</evidence>
<organism evidence="3 4">
    <name type="scientific">Okeania hirsuta</name>
    <dbReference type="NCBI Taxonomy" id="1458930"/>
    <lineage>
        <taxon>Bacteria</taxon>
        <taxon>Bacillati</taxon>
        <taxon>Cyanobacteriota</taxon>
        <taxon>Cyanophyceae</taxon>
        <taxon>Oscillatoriophycideae</taxon>
        <taxon>Oscillatoriales</taxon>
        <taxon>Microcoleaceae</taxon>
        <taxon>Okeania</taxon>
    </lineage>
</organism>
<dbReference type="EMBL" id="RCBY01000019">
    <property type="protein sequence ID" value="RQH51433.1"/>
    <property type="molecule type" value="Genomic_DNA"/>
</dbReference>